<proteinExistence type="predicted"/>
<evidence type="ECO:0000313" key="3">
    <source>
        <dbReference type="EMBL" id="SPO07220.1"/>
    </source>
</evidence>
<evidence type="ECO:0000313" key="4">
    <source>
        <dbReference type="Proteomes" id="UP001187682"/>
    </source>
</evidence>
<keyword evidence="4" id="KW-1185">Reference proteome</keyword>
<dbReference type="Proteomes" id="UP001187682">
    <property type="component" value="Unassembled WGS sequence"/>
</dbReference>
<dbReference type="AlphaFoldDB" id="A0AAE8N6L4"/>
<name>A0AAE8N6L4_9PEZI</name>
<dbReference type="CDD" id="cd02933">
    <property type="entry name" value="OYE_like_FMN"/>
    <property type="match status" value="1"/>
</dbReference>
<dbReference type="Pfam" id="PF00724">
    <property type="entry name" value="Oxidored_FMN"/>
    <property type="match status" value="1"/>
</dbReference>
<dbReference type="GO" id="GO:0003959">
    <property type="term" value="F:NADPH dehydrogenase activity"/>
    <property type="evidence" value="ECO:0007669"/>
    <property type="project" value="TreeGrafter"/>
</dbReference>
<sequence>MSNRLFEPLQVGPVIVNHRMEMAPLTRFRADDNHRATFISKAAGGYPNVPGIWNQEQITAWRKVTDAVHAKGGFIYCRLWALGRVVIPEVAAAEVIDIVSSSPSALELGALAPREATKDEIQSCVRQYAQAARNAVEAGFDGVEIHGSGGYLVDQFTQDNCNQRTDEYGGSIENRARFILEVTCAMMDAIGANRVGVKLSTWLGYLHLIEARICGNVDSHDTDSLDFAIEAWGNAGSIILAGGGYTPTSAKKVVDEKLKDKDIMVAFGRHFISDPDLPLRVKEGLELEPYDRSTFYTAKSVEGYLDYPFSTQFESQGLKGL</sequence>
<comment type="caution">
    <text evidence="3">The sequence shown here is derived from an EMBL/GenBank/DDBJ whole genome shotgun (WGS) entry which is preliminary data.</text>
</comment>
<protein>
    <submittedName>
        <fullName evidence="3">Related to NADPH2 dehydrogenase chain OYE2</fullName>
    </submittedName>
</protein>
<dbReference type="PANTHER" id="PTHR22893:SF91">
    <property type="entry name" value="NADPH DEHYDROGENASE 2-RELATED"/>
    <property type="match status" value="1"/>
</dbReference>
<dbReference type="PANTHER" id="PTHR22893">
    <property type="entry name" value="NADH OXIDOREDUCTASE-RELATED"/>
    <property type="match status" value="1"/>
</dbReference>
<dbReference type="EMBL" id="ONZQ02000019">
    <property type="protein sequence ID" value="SPO07220.1"/>
    <property type="molecule type" value="Genomic_DNA"/>
</dbReference>
<keyword evidence="1" id="KW-0285">Flavoprotein</keyword>
<evidence type="ECO:0000259" key="2">
    <source>
        <dbReference type="Pfam" id="PF00724"/>
    </source>
</evidence>
<reference evidence="3" key="1">
    <citation type="submission" date="2018-03" db="EMBL/GenBank/DDBJ databases">
        <authorList>
            <person name="Guldener U."/>
        </authorList>
    </citation>
    <scope>NUCLEOTIDE SEQUENCE</scope>
</reference>
<evidence type="ECO:0000256" key="1">
    <source>
        <dbReference type="ARBA" id="ARBA00022630"/>
    </source>
</evidence>
<dbReference type="InterPro" id="IPR013785">
    <property type="entry name" value="Aldolase_TIM"/>
</dbReference>
<dbReference type="SUPFAM" id="SSF51395">
    <property type="entry name" value="FMN-linked oxidoreductases"/>
    <property type="match status" value="1"/>
</dbReference>
<gene>
    <name evidence="3" type="ORF">DNG_09914</name>
</gene>
<dbReference type="Gene3D" id="3.20.20.70">
    <property type="entry name" value="Aldolase class I"/>
    <property type="match status" value="1"/>
</dbReference>
<dbReference type="GO" id="GO:0010181">
    <property type="term" value="F:FMN binding"/>
    <property type="evidence" value="ECO:0007669"/>
    <property type="project" value="InterPro"/>
</dbReference>
<dbReference type="InterPro" id="IPR045247">
    <property type="entry name" value="Oye-like"/>
</dbReference>
<accession>A0AAE8N6L4</accession>
<feature type="domain" description="NADH:flavin oxidoreductase/NADH oxidase N-terminal" evidence="2">
    <location>
        <begin position="36"/>
        <end position="201"/>
    </location>
</feature>
<organism evidence="3 4">
    <name type="scientific">Cephalotrichum gorgonifer</name>
    <dbReference type="NCBI Taxonomy" id="2041049"/>
    <lineage>
        <taxon>Eukaryota</taxon>
        <taxon>Fungi</taxon>
        <taxon>Dikarya</taxon>
        <taxon>Ascomycota</taxon>
        <taxon>Pezizomycotina</taxon>
        <taxon>Sordariomycetes</taxon>
        <taxon>Hypocreomycetidae</taxon>
        <taxon>Microascales</taxon>
        <taxon>Microascaceae</taxon>
        <taxon>Cephalotrichum</taxon>
    </lineage>
</organism>
<dbReference type="InterPro" id="IPR001155">
    <property type="entry name" value="OxRdtase_FMN_N"/>
</dbReference>